<organism evidence="1 2">
    <name type="scientific">Fusarium decemcellulare</name>
    <dbReference type="NCBI Taxonomy" id="57161"/>
    <lineage>
        <taxon>Eukaryota</taxon>
        <taxon>Fungi</taxon>
        <taxon>Dikarya</taxon>
        <taxon>Ascomycota</taxon>
        <taxon>Pezizomycotina</taxon>
        <taxon>Sordariomycetes</taxon>
        <taxon>Hypocreomycetidae</taxon>
        <taxon>Hypocreales</taxon>
        <taxon>Nectriaceae</taxon>
        <taxon>Fusarium</taxon>
        <taxon>Fusarium decemcellulare species complex</taxon>
    </lineage>
</organism>
<evidence type="ECO:0000313" key="1">
    <source>
        <dbReference type="EMBL" id="KAJ3536768.1"/>
    </source>
</evidence>
<name>A0ACC1SCF6_9HYPO</name>
<dbReference type="EMBL" id="JANRMS010000620">
    <property type="protein sequence ID" value="KAJ3536768.1"/>
    <property type="molecule type" value="Genomic_DNA"/>
</dbReference>
<sequence length="199" mass="22811">MGLSFDEEPQALAKVLSKLNMTSRVGWLQRGVPPTDCESVGDRSAGVIALVRSIAAKRPDVSQPSGFSTCLELVNDCTLSRLTVTRCATWQCHDYAEVYTGDITPHDGVLPEEKQSGEDDAYSRFYEIHPKRRHRIRELCVEYRQNRTPQALLTKSADKYQRLEKAWEYQRQYPELDFSEFRRDQALVHDLKTISNNIS</sequence>
<gene>
    <name evidence="1" type="ORF">NM208_g6580</name>
</gene>
<comment type="caution">
    <text evidence="1">The sequence shown here is derived from an EMBL/GenBank/DDBJ whole genome shotgun (WGS) entry which is preliminary data.</text>
</comment>
<dbReference type="Proteomes" id="UP001148629">
    <property type="component" value="Unassembled WGS sequence"/>
</dbReference>
<keyword evidence="2" id="KW-1185">Reference proteome</keyword>
<reference evidence="1" key="1">
    <citation type="submission" date="2022-08" db="EMBL/GenBank/DDBJ databases">
        <title>Genome Sequence of Fusarium decemcellulare.</title>
        <authorList>
            <person name="Buettner E."/>
        </authorList>
    </citation>
    <scope>NUCLEOTIDE SEQUENCE</scope>
    <source>
        <strain evidence="1">Babe19</strain>
    </source>
</reference>
<protein>
    <submittedName>
        <fullName evidence="1">Uncharacterized protein</fullName>
    </submittedName>
</protein>
<evidence type="ECO:0000313" key="2">
    <source>
        <dbReference type="Proteomes" id="UP001148629"/>
    </source>
</evidence>
<proteinExistence type="predicted"/>
<accession>A0ACC1SCF6</accession>